<evidence type="ECO:0000313" key="7">
    <source>
        <dbReference type="Proteomes" id="UP000594263"/>
    </source>
</evidence>
<dbReference type="Pfam" id="PF13812">
    <property type="entry name" value="PPR_3"/>
    <property type="match status" value="1"/>
</dbReference>
<dbReference type="InterPro" id="IPR011990">
    <property type="entry name" value="TPR-like_helical_dom_sf"/>
</dbReference>
<comment type="similarity">
    <text evidence="1">Belongs to the PPR family. P subfamily.</text>
</comment>
<feature type="repeat" description="PPR" evidence="3">
    <location>
        <begin position="486"/>
        <end position="520"/>
    </location>
</feature>
<evidence type="ECO:0000256" key="3">
    <source>
        <dbReference type="PROSITE-ProRule" id="PRU00708"/>
    </source>
</evidence>
<dbReference type="InterPro" id="IPR050667">
    <property type="entry name" value="PPR-containing_protein"/>
</dbReference>
<dbReference type="AlphaFoldDB" id="A0A7N0TJN6"/>
<feature type="compositionally biased region" description="Basic and acidic residues" evidence="4">
    <location>
        <begin position="546"/>
        <end position="571"/>
    </location>
</feature>
<feature type="domain" description="PROP1-like PPR" evidence="5">
    <location>
        <begin position="329"/>
        <end position="429"/>
    </location>
</feature>
<dbReference type="NCBIfam" id="TIGR00756">
    <property type="entry name" value="PPR"/>
    <property type="match status" value="7"/>
</dbReference>
<evidence type="ECO:0000256" key="1">
    <source>
        <dbReference type="ARBA" id="ARBA00007626"/>
    </source>
</evidence>
<evidence type="ECO:0000313" key="6">
    <source>
        <dbReference type="EnsemblPlants" id="Kaladp0039s0100.1.v1.1.CDS.1"/>
    </source>
</evidence>
<dbReference type="PANTHER" id="PTHR47939:SF5">
    <property type="entry name" value="PENTACOTRIPEPTIDE-REPEAT REGION OF PRORP DOMAIN-CONTAINING PROTEIN"/>
    <property type="match status" value="1"/>
</dbReference>
<dbReference type="PANTHER" id="PTHR47939">
    <property type="entry name" value="MEMBRANE-ASSOCIATED SALT-INDUCIBLE PROTEIN-LIKE"/>
    <property type="match status" value="1"/>
</dbReference>
<feature type="repeat" description="PPR" evidence="3">
    <location>
        <begin position="384"/>
        <end position="418"/>
    </location>
</feature>
<feature type="repeat" description="PPR" evidence="3">
    <location>
        <begin position="451"/>
        <end position="485"/>
    </location>
</feature>
<evidence type="ECO:0000256" key="4">
    <source>
        <dbReference type="SAM" id="MobiDB-lite"/>
    </source>
</evidence>
<evidence type="ECO:0000259" key="5">
    <source>
        <dbReference type="Pfam" id="PF17177"/>
    </source>
</evidence>
<proteinExistence type="inferred from homology"/>
<protein>
    <recommendedName>
        <fullName evidence="5">PROP1-like PPR domain-containing protein</fullName>
    </recommendedName>
</protein>
<dbReference type="PROSITE" id="PS51375">
    <property type="entry name" value="PPR"/>
    <property type="match status" value="6"/>
</dbReference>
<feature type="repeat" description="PPR" evidence="3">
    <location>
        <begin position="349"/>
        <end position="383"/>
    </location>
</feature>
<dbReference type="Pfam" id="PF17177">
    <property type="entry name" value="PPR_long"/>
    <property type="match status" value="1"/>
</dbReference>
<feature type="compositionally biased region" description="Acidic residues" evidence="4">
    <location>
        <begin position="74"/>
        <end position="97"/>
    </location>
</feature>
<dbReference type="Gene3D" id="1.25.40.10">
    <property type="entry name" value="Tetratricopeptide repeat domain"/>
    <property type="match status" value="3"/>
</dbReference>
<feature type="region of interest" description="Disordered" evidence="4">
    <location>
        <begin position="545"/>
        <end position="571"/>
    </location>
</feature>
<dbReference type="EnsemblPlants" id="Kaladp0039s0100.1.v1.1">
    <property type="protein sequence ID" value="Kaladp0039s0100.1.v1.1.CDS.1"/>
    <property type="gene ID" value="Kaladp0039s0100.v1.1"/>
</dbReference>
<name>A0A7N0TJN6_KALFE</name>
<dbReference type="Gramene" id="Kaladp0039s0100.1.v1.1">
    <property type="protein sequence ID" value="Kaladp0039s0100.1.v1.1.CDS.1"/>
    <property type="gene ID" value="Kaladp0039s0100.v1.1"/>
</dbReference>
<reference evidence="6" key="1">
    <citation type="submission" date="2021-01" db="UniProtKB">
        <authorList>
            <consortium name="EnsemblPlants"/>
        </authorList>
    </citation>
    <scope>IDENTIFICATION</scope>
</reference>
<accession>A0A7N0TJN6</accession>
<dbReference type="OMA" id="NSCAAAH"/>
<feature type="repeat" description="PPR" evidence="3">
    <location>
        <begin position="314"/>
        <end position="348"/>
    </location>
</feature>
<evidence type="ECO:0000256" key="2">
    <source>
        <dbReference type="ARBA" id="ARBA00022737"/>
    </source>
</evidence>
<dbReference type="InterPro" id="IPR033443">
    <property type="entry name" value="PROP1-like_PPR_dom"/>
</dbReference>
<feature type="region of interest" description="Disordered" evidence="4">
    <location>
        <begin position="66"/>
        <end position="97"/>
    </location>
</feature>
<keyword evidence="2" id="KW-0677">Repeat</keyword>
<sequence>MWCARKRQGFRLLSVLLRSGLNSMHVDSGQNGIFTNLGKAAPEAPNHLMSAVMFCSVRSGSCGGVEERRTVHMEDEDGDGDERSEDDDELGGGEDEVAGGRVAHDVEKLMSIFKDSDSDLSEKRRKLTACDGVGVSSKLVSEVLGSLRNDWESAFMFFLWAGKQPGYKHSTREYHSMIYILGKMRKFDTAWSLVDEMSKVKDDDGSSLVTQHTLLILIRRYCAVHDVGKAISTFHAHKRFKFDAGIEEFQNLLSALSRYKNMKDAEHLLYCNKDIYPFCTKSFNIILNGWCSVGSPREAERCLKEMSKRRIPLDVITYASLISCYAKLRNMRKVWWLFDQLKKSNIEPDRKVYNAVISALARNRYVPQARQLIQTMEEKGIAPDVVTYNSIYMPLCKMRKANEARDVFNEMLQRGLSPTLPSYHALFRILRTSDEVFLLLETMKEAGCNPNSDTYIMLIRKLCRWRQVDDVRKLWSRMFEDGISPDRSSYIVLIHGLFLNGKLEEANKFYAEMKEKLIRPEPMLDELLQAWESGRQQADYRNINAESKEEVPEQTEKRTVPAKNHDEERDLRRFPEIRKVVRQGGFSFWQ</sequence>
<dbReference type="Proteomes" id="UP000594263">
    <property type="component" value="Unplaced"/>
</dbReference>
<organism evidence="6 7">
    <name type="scientific">Kalanchoe fedtschenkoi</name>
    <name type="common">Lavender scallops</name>
    <name type="synonym">South American air plant</name>
    <dbReference type="NCBI Taxonomy" id="63787"/>
    <lineage>
        <taxon>Eukaryota</taxon>
        <taxon>Viridiplantae</taxon>
        <taxon>Streptophyta</taxon>
        <taxon>Embryophyta</taxon>
        <taxon>Tracheophyta</taxon>
        <taxon>Spermatophyta</taxon>
        <taxon>Magnoliopsida</taxon>
        <taxon>eudicotyledons</taxon>
        <taxon>Gunneridae</taxon>
        <taxon>Pentapetalae</taxon>
        <taxon>Saxifragales</taxon>
        <taxon>Crassulaceae</taxon>
        <taxon>Kalanchoe</taxon>
    </lineage>
</organism>
<dbReference type="InterPro" id="IPR002885">
    <property type="entry name" value="PPR_rpt"/>
</dbReference>
<keyword evidence="7" id="KW-1185">Reference proteome</keyword>
<feature type="repeat" description="PPR" evidence="3">
    <location>
        <begin position="279"/>
        <end position="313"/>
    </location>
</feature>
<dbReference type="Pfam" id="PF01535">
    <property type="entry name" value="PPR"/>
    <property type="match status" value="1"/>
</dbReference>
<dbReference type="Pfam" id="PF13041">
    <property type="entry name" value="PPR_2"/>
    <property type="match status" value="1"/>
</dbReference>